<evidence type="ECO:0000256" key="6">
    <source>
        <dbReference type="ARBA" id="ARBA00022968"/>
    </source>
</evidence>
<keyword evidence="8 11" id="KW-0472">Membrane</keyword>
<dbReference type="PANTHER" id="PTHR19297">
    <property type="entry name" value="GLYCOSYLTRANSFERASE 14 FAMILY MEMBER"/>
    <property type="match status" value="1"/>
</dbReference>
<protein>
    <submittedName>
        <fullName evidence="12">Uncharacterized protein</fullName>
    </submittedName>
</protein>
<sequence>MSRGNCPKVAVAIIYSALVSYISIWLMKCELDQPVVSTPPIGYTGNFCISWPFIDQIRASGDDVRPSVGFFGTSDVRHPSVVAYVNKWVGFKDISGCDCTRMLTSKVNNSEYLQSVREITPTEILADTISCERFKTTYGFLRYPNVTQEELEFPIAFNILFHTSLHQVLILLRAIYHPHNVYCLTMDIKSSPLLLGAVMSLARCLPNVFVASRLHDIVYGGFSRLMADVDCMADLVKHPVRWKYVINMPGQQFPLRSNQELVNILKMFNGTNNIEVLTSDKGILRDRFDRKFVTAWDKSNRQWKMKTTGKELPLPPHGFQIAKGSAYGCFTRQFVDFVLSHPAARDLLQWSRHVASPDEYFWSTLHNSRVVEVPGGYHTDPVRANTWITSFSLWSTPSSHECATMYVRDICIFSPEDLSSLVTKDSMFANKFYISHHPAALHCMDQMIFNQTLSGMVRNLTWH</sequence>
<evidence type="ECO:0000256" key="4">
    <source>
        <dbReference type="ARBA" id="ARBA00022679"/>
    </source>
</evidence>
<evidence type="ECO:0000256" key="8">
    <source>
        <dbReference type="ARBA" id="ARBA00023136"/>
    </source>
</evidence>
<dbReference type="Proteomes" id="UP001497497">
    <property type="component" value="Unassembled WGS sequence"/>
</dbReference>
<organism evidence="12 13">
    <name type="scientific">Lymnaea stagnalis</name>
    <name type="common">Great pond snail</name>
    <name type="synonym">Helix stagnalis</name>
    <dbReference type="NCBI Taxonomy" id="6523"/>
    <lineage>
        <taxon>Eukaryota</taxon>
        <taxon>Metazoa</taxon>
        <taxon>Spiralia</taxon>
        <taxon>Lophotrochozoa</taxon>
        <taxon>Mollusca</taxon>
        <taxon>Gastropoda</taxon>
        <taxon>Heterobranchia</taxon>
        <taxon>Euthyneura</taxon>
        <taxon>Panpulmonata</taxon>
        <taxon>Hygrophila</taxon>
        <taxon>Lymnaeoidea</taxon>
        <taxon>Lymnaeidae</taxon>
        <taxon>Lymnaea</taxon>
    </lineage>
</organism>
<dbReference type="Pfam" id="PF02485">
    <property type="entry name" value="Branch"/>
    <property type="match status" value="1"/>
</dbReference>
<keyword evidence="9" id="KW-0325">Glycoprotein</keyword>
<keyword evidence="7 11" id="KW-1133">Transmembrane helix</keyword>
<evidence type="ECO:0000313" key="12">
    <source>
        <dbReference type="EMBL" id="CAL1543890.1"/>
    </source>
</evidence>
<comment type="caution">
    <text evidence="12">The sequence shown here is derived from an EMBL/GenBank/DDBJ whole genome shotgun (WGS) entry which is preliminary data.</text>
</comment>
<dbReference type="PANTHER" id="PTHR19297:SF185">
    <property type="entry name" value="BETA-1,3-GALACTOSYL-O-GLYCOSYL-GLYCOPROTEIN BETA-1,6-N-ACETYLGLUCOSAMINYLTRANSFERASE 3"/>
    <property type="match status" value="1"/>
</dbReference>
<comment type="subcellular location">
    <subcellularLocation>
        <location evidence="1">Membrane</location>
        <topology evidence="1">Single-pass type II membrane protein</topology>
    </subcellularLocation>
</comment>
<keyword evidence="3" id="KW-0328">Glycosyltransferase</keyword>
<reference evidence="12 13" key="1">
    <citation type="submission" date="2024-04" db="EMBL/GenBank/DDBJ databases">
        <authorList>
            <consortium name="Genoscope - CEA"/>
            <person name="William W."/>
        </authorList>
    </citation>
    <scope>NUCLEOTIDE SEQUENCE [LARGE SCALE GENOMIC DNA]</scope>
</reference>
<dbReference type="GO" id="GO:0008375">
    <property type="term" value="F:acetylglucosaminyltransferase activity"/>
    <property type="evidence" value="ECO:0007669"/>
    <property type="project" value="TreeGrafter"/>
</dbReference>
<evidence type="ECO:0000256" key="1">
    <source>
        <dbReference type="ARBA" id="ARBA00004606"/>
    </source>
</evidence>
<evidence type="ECO:0000313" key="13">
    <source>
        <dbReference type="Proteomes" id="UP001497497"/>
    </source>
</evidence>
<comment type="similarity">
    <text evidence="10">Belongs to the glycosyltransferase 14 family.</text>
</comment>
<gene>
    <name evidence="12" type="ORF">GSLYS_00017403001</name>
</gene>
<accession>A0AAV2ICX9</accession>
<keyword evidence="4" id="KW-0808">Transferase</keyword>
<evidence type="ECO:0000256" key="5">
    <source>
        <dbReference type="ARBA" id="ARBA00022692"/>
    </source>
</evidence>
<evidence type="ECO:0000256" key="3">
    <source>
        <dbReference type="ARBA" id="ARBA00022676"/>
    </source>
</evidence>
<proteinExistence type="inferred from homology"/>
<name>A0AAV2ICX9_LYMST</name>
<keyword evidence="5 11" id="KW-0812">Transmembrane</keyword>
<evidence type="ECO:0000256" key="11">
    <source>
        <dbReference type="SAM" id="Phobius"/>
    </source>
</evidence>
<keyword evidence="13" id="KW-1185">Reference proteome</keyword>
<dbReference type="InterPro" id="IPR003406">
    <property type="entry name" value="Glyco_trans_14"/>
</dbReference>
<comment type="pathway">
    <text evidence="2">Protein modification; protein glycosylation.</text>
</comment>
<evidence type="ECO:0000256" key="9">
    <source>
        <dbReference type="ARBA" id="ARBA00023180"/>
    </source>
</evidence>
<feature type="transmembrane region" description="Helical" evidence="11">
    <location>
        <begin position="9"/>
        <end position="27"/>
    </location>
</feature>
<evidence type="ECO:0000256" key="2">
    <source>
        <dbReference type="ARBA" id="ARBA00004922"/>
    </source>
</evidence>
<dbReference type="AlphaFoldDB" id="A0AAV2ICX9"/>
<evidence type="ECO:0000256" key="10">
    <source>
        <dbReference type="ARBA" id="ARBA00038150"/>
    </source>
</evidence>
<keyword evidence="6" id="KW-0735">Signal-anchor</keyword>
<evidence type="ECO:0000256" key="7">
    <source>
        <dbReference type="ARBA" id="ARBA00022989"/>
    </source>
</evidence>
<dbReference type="EMBL" id="CAXITT010000583">
    <property type="protein sequence ID" value="CAL1543890.1"/>
    <property type="molecule type" value="Genomic_DNA"/>
</dbReference>
<dbReference type="GO" id="GO:0016020">
    <property type="term" value="C:membrane"/>
    <property type="evidence" value="ECO:0007669"/>
    <property type="project" value="UniProtKB-SubCell"/>
</dbReference>